<name>A0ABR3D7Z4_NEUIN</name>
<sequence>MNEKDQSRHEFSSRGQFVLRNKHSEMQKYDAGPVHSCQDLHEHERNQQRPSQNQTSHNFTAPSGIPGVTYGSGNYDDYSPCNMQDEDGSYNEYPHDIGSMNDSWNTNYDADWPNGSYGPPAARYCGDAASVASTELTAALSVEFTKCDISKYDEKLRQRFTQKNKPAASPSSPSEEPIAPANSIHTGKFETPYGTPSKSRTQGPEPEVRVPDGVLRSATHQVDDRRPKRGLPLGGIPKSFTEPMYE</sequence>
<organism evidence="2 3">
    <name type="scientific">Neurospora intermedia</name>
    <dbReference type="NCBI Taxonomy" id="5142"/>
    <lineage>
        <taxon>Eukaryota</taxon>
        <taxon>Fungi</taxon>
        <taxon>Dikarya</taxon>
        <taxon>Ascomycota</taxon>
        <taxon>Pezizomycotina</taxon>
        <taxon>Sordariomycetes</taxon>
        <taxon>Sordariomycetidae</taxon>
        <taxon>Sordariales</taxon>
        <taxon>Sordariaceae</taxon>
        <taxon>Neurospora</taxon>
    </lineage>
</organism>
<feature type="compositionally biased region" description="Basic and acidic residues" evidence="1">
    <location>
        <begin position="1"/>
        <end position="12"/>
    </location>
</feature>
<dbReference type="EMBL" id="JAVLET010000006">
    <property type="protein sequence ID" value="KAL0468815.1"/>
    <property type="molecule type" value="Genomic_DNA"/>
</dbReference>
<comment type="caution">
    <text evidence="2">The sequence shown here is derived from an EMBL/GenBank/DDBJ whole genome shotgun (WGS) entry which is preliminary data.</text>
</comment>
<evidence type="ECO:0000256" key="1">
    <source>
        <dbReference type="SAM" id="MobiDB-lite"/>
    </source>
</evidence>
<dbReference type="Proteomes" id="UP001451303">
    <property type="component" value="Unassembled WGS sequence"/>
</dbReference>
<feature type="compositionally biased region" description="Low complexity" evidence="1">
    <location>
        <begin position="166"/>
        <end position="181"/>
    </location>
</feature>
<feature type="region of interest" description="Disordered" evidence="1">
    <location>
        <begin position="161"/>
        <end position="246"/>
    </location>
</feature>
<feature type="region of interest" description="Disordered" evidence="1">
    <location>
        <begin position="1"/>
        <end position="73"/>
    </location>
</feature>
<proteinExistence type="predicted"/>
<reference evidence="2 3" key="1">
    <citation type="submission" date="2023-09" db="EMBL/GenBank/DDBJ databases">
        <title>Multi-omics analysis of a traditional fermented food reveals byproduct-associated fungal strains for waste-to-food upcycling.</title>
        <authorList>
            <consortium name="Lawrence Berkeley National Laboratory"/>
            <person name="Rekdal V.M."/>
            <person name="Villalobos-Escobedo J.M."/>
            <person name="Rodriguez-Valeron N."/>
            <person name="Garcia M.O."/>
            <person name="Vasquez D.P."/>
            <person name="Damayanti I."/>
            <person name="Sorensen P.M."/>
            <person name="Baidoo E.E."/>
            <person name="De Carvalho A.C."/>
            <person name="Riley R."/>
            <person name="Lipzen A."/>
            <person name="He G."/>
            <person name="Yan M."/>
            <person name="Haridas S."/>
            <person name="Daum C."/>
            <person name="Yoshinaga Y."/>
            <person name="Ng V."/>
            <person name="Grigoriev I.V."/>
            <person name="Munk R."/>
            <person name="Nuraida L."/>
            <person name="Wijaya C.H."/>
            <person name="Morales P.-C."/>
            <person name="Keasling J.D."/>
        </authorList>
    </citation>
    <scope>NUCLEOTIDE SEQUENCE [LARGE SCALE GENOMIC DNA]</scope>
    <source>
        <strain evidence="2 3">FGSC 2613</strain>
    </source>
</reference>
<feature type="compositionally biased region" description="Polar residues" evidence="1">
    <location>
        <begin position="48"/>
        <end position="61"/>
    </location>
</feature>
<feature type="compositionally biased region" description="Basic and acidic residues" evidence="1">
    <location>
        <begin position="38"/>
        <end position="47"/>
    </location>
</feature>
<keyword evidence="3" id="KW-1185">Reference proteome</keyword>
<evidence type="ECO:0000313" key="2">
    <source>
        <dbReference type="EMBL" id="KAL0468815.1"/>
    </source>
</evidence>
<accession>A0ABR3D7Z4</accession>
<evidence type="ECO:0000313" key="3">
    <source>
        <dbReference type="Proteomes" id="UP001451303"/>
    </source>
</evidence>
<protein>
    <submittedName>
        <fullName evidence="2">Uncharacterized protein</fullName>
    </submittedName>
</protein>
<gene>
    <name evidence="2" type="ORF">QR685DRAFT_545647</name>
</gene>